<evidence type="ECO:0000313" key="2">
    <source>
        <dbReference type="EMBL" id="TFK82610.1"/>
    </source>
</evidence>
<gene>
    <name evidence="2" type="ORF">K466DRAFT_603535</name>
</gene>
<dbReference type="EMBL" id="ML211467">
    <property type="protein sequence ID" value="TFK82610.1"/>
    <property type="molecule type" value="Genomic_DNA"/>
</dbReference>
<feature type="coiled-coil region" evidence="1">
    <location>
        <begin position="64"/>
        <end position="91"/>
    </location>
</feature>
<keyword evidence="3" id="KW-1185">Reference proteome</keyword>
<sequence>MLLPAWTCRAAQTPYATDAVDRPCDHTGPASCPSLHLRARVLGPLRCCQAFKLVKKQWLDEEIAALKQQQLTVERSELKKLTREKMDLQLEIYGRVHNVSGIPKKSKISRRGEKLAVLLAAIEQYRLWACAGEREMFIGQPPKHSRSKCSTIGDVSINAYHRPASVAPVLFIRPVTVELDSWTGDNVEAPGAPLWLRSMVQSENGVVRERKFVRFYLWVYDFVIALLGTPDLVIPH</sequence>
<proteinExistence type="predicted"/>
<evidence type="ECO:0000256" key="1">
    <source>
        <dbReference type="SAM" id="Coils"/>
    </source>
</evidence>
<dbReference type="InParanoid" id="A0A5C3P2S7"/>
<dbReference type="AlphaFoldDB" id="A0A5C3P2S7"/>
<reference evidence="2 3" key="1">
    <citation type="journal article" date="2019" name="Nat. Ecol. Evol.">
        <title>Megaphylogeny resolves global patterns of mushroom evolution.</title>
        <authorList>
            <person name="Varga T."/>
            <person name="Krizsan K."/>
            <person name="Foldi C."/>
            <person name="Dima B."/>
            <person name="Sanchez-Garcia M."/>
            <person name="Sanchez-Ramirez S."/>
            <person name="Szollosi G.J."/>
            <person name="Szarkandi J.G."/>
            <person name="Papp V."/>
            <person name="Albert L."/>
            <person name="Andreopoulos W."/>
            <person name="Angelini C."/>
            <person name="Antonin V."/>
            <person name="Barry K.W."/>
            <person name="Bougher N.L."/>
            <person name="Buchanan P."/>
            <person name="Buyck B."/>
            <person name="Bense V."/>
            <person name="Catcheside P."/>
            <person name="Chovatia M."/>
            <person name="Cooper J."/>
            <person name="Damon W."/>
            <person name="Desjardin D."/>
            <person name="Finy P."/>
            <person name="Geml J."/>
            <person name="Haridas S."/>
            <person name="Hughes K."/>
            <person name="Justo A."/>
            <person name="Karasinski D."/>
            <person name="Kautmanova I."/>
            <person name="Kiss B."/>
            <person name="Kocsube S."/>
            <person name="Kotiranta H."/>
            <person name="LaButti K.M."/>
            <person name="Lechner B.E."/>
            <person name="Liimatainen K."/>
            <person name="Lipzen A."/>
            <person name="Lukacs Z."/>
            <person name="Mihaltcheva S."/>
            <person name="Morgado L.N."/>
            <person name="Niskanen T."/>
            <person name="Noordeloos M.E."/>
            <person name="Ohm R.A."/>
            <person name="Ortiz-Santana B."/>
            <person name="Ovrebo C."/>
            <person name="Racz N."/>
            <person name="Riley R."/>
            <person name="Savchenko A."/>
            <person name="Shiryaev A."/>
            <person name="Soop K."/>
            <person name="Spirin V."/>
            <person name="Szebenyi C."/>
            <person name="Tomsovsky M."/>
            <person name="Tulloss R.E."/>
            <person name="Uehling J."/>
            <person name="Grigoriev I.V."/>
            <person name="Vagvolgyi C."/>
            <person name="Papp T."/>
            <person name="Martin F.M."/>
            <person name="Miettinen O."/>
            <person name="Hibbett D.S."/>
            <person name="Nagy L.G."/>
        </authorList>
    </citation>
    <scope>NUCLEOTIDE SEQUENCE [LARGE SCALE GENOMIC DNA]</scope>
    <source>
        <strain evidence="2 3">HHB13444</strain>
    </source>
</reference>
<keyword evidence="1" id="KW-0175">Coiled coil</keyword>
<dbReference type="Proteomes" id="UP000308197">
    <property type="component" value="Unassembled WGS sequence"/>
</dbReference>
<organism evidence="2 3">
    <name type="scientific">Polyporus arcularius HHB13444</name>
    <dbReference type="NCBI Taxonomy" id="1314778"/>
    <lineage>
        <taxon>Eukaryota</taxon>
        <taxon>Fungi</taxon>
        <taxon>Dikarya</taxon>
        <taxon>Basidiomycota</taxon>
        <taxon>Agaricomycotina</taxon>
        <taxon>Agaricomycetes</taxon>
        <taxon>Polyporales</taxon>
        <taxon>Polyporaceae</taxon>
        <taxon>Polyporus</taxon>
    </lineage>
</organism>
<evidence type="ECO:0000313" key="3">
    <source>
        <dbReference type="Proteomes" id="UP000308197"/>
    </source>
</evidence>
<accession>A0A5C3P2S7</accession>
<protein>
    <submittedName>
        <fullName evidence="2">Uncharacterized protein</fullName>
    </submittedName>
</protein>
<name>A0A5C3P2S7_9APHY</name>